<accession>A0A6P6XB05</accession>
<dbReference type="InterPro" id="IPR036770">
    <property type="entry name" value="Ankyrin_rpt-contain_sf"/>
</dbReference>
<evidence type="ECO:0000256" key="6">
    <source>
        <dbReference type="ARBA" id="ARBA00022737"/>
    </source>
</evidence>
<reference evidence="20" key="1">
    <citation type="journal article" date="2025" name="Foods">
        <title>Unveiling the Microbial Signatures of Arabica Coffee Cherries: Insights into Ripeness Specific Diversity, Functional Traits, and Implications for Quality and Safety.</title>
        <authorList>
            <consortium name="RefSeq"/>
            <person name="Tenea G.N."/>
            <person name="Cifuentes V."/>
            <person name="Reyes P."/>
            <person name="Cevallos-Vallejos M."/>
        </authorList>
    </citation>
    <scope>NUCLEOTIDE SEQUENCE [LARGE SCALE GENOMIC DNA]</scope>
</reference>
<dbReference type="PRINTS" id="PR01463">
    <property type="entry name" value="EAGCHANLFMLY"/>
</dbReference>
<dbReference type="OrthoDB" id="426293at2759"/>
<dbReference type="Pfam" id="PF00520">
    <property type="entry name" value="Ion_trans"/>
    <property type="match status" value="1"/>
</dbReference>
<keyword evidence="6" id="KW-0677">Repeat</keyword>
<comment type="domain">
    <text evidence="16">The segment S4 is probably the voltage-sensor and is characterized by a series of positively charged amino acids. The pore-forming region H5 is enclosed by the transmembrane segments S5 and S6 in the Shaker-type (1P/6TM) and contains the GYGD signature motif which seems to be involved in potassium selectivity.</text>
</comment>
<keyword evidence="9 16" id="KW-0630">Potassium</keyword>
<dbReference type="FunFam" id="1.10.287.70:FF:000139">
    <property type="entry name" value="Potassium channel SKOR"/>
    <property type="match status" value="1"/>
</dbReference>
<dbReference type="SUPFAM" id="SSF51206">
    <property type="entry name" value="cAMP-binding domain-like"/>
    <property type="match status" value="1"/>
</dbReference>
<dbReference type="SMART" id="SM00248">
    <property type="entry name" value="ANK"/>
    <property type="match status" value="5"/>
</dbReference>
<dbReference type="PANTHER" id="PTHR45743:SF11">
    <property type="entry name" value="POTASSIUM CHANNEL"/>
    <property type="match status" value="1"/>
</dbReference>
<evidence type="ECO:0000313" key="21">
    <source>
        <dbReference type="RefSeq" id="XP_027124940.1"/>
    </source>
</evidence>
<feature type="compositionally biased region" description="Acidic residues" evidence="17">
    <location>
        <begin position="18"/>
        <end position="30"/>
    </location>
</feature>
<evidence type="ECO:0000256" key="17">
    <source>
        <dbReference type="SAM" id="MobiDB-lite"/>
    </source>
</evidence>
<organism evidence="20 21">
    <name type="scientific">Coffea arabica</name>
    <name type="common">Arabian coffee</name>
    <dbReference type="NCBI Taxonomy" id="13443"/>
    <lineage>
        <taxon>Eukaryota</taxon>
        <taxon>Viridiplantae</taxon>
        <taxon>Streptophyta</taxon>
        <taxon>Embryophyta</taxon>
        <taxon>Tracheophyta</taxon>
        <taxon>Spermatophyta</taxon>
        <taxon>Magnoliopsida</taxon>
        <taxon>eudicotyledons</taxon>
        <taxon>Gunneridae</taxon>
        <taxon>Pentapetalae</taxon>
        <taxon>asterids</taxon>
        <taxon>lamiids</taxon>
        <taxon>Gentianales</taxon>
        <taxon>Rubiaceae</taxon>
        <taxon>Ixoroideae</taxon>
        <taxon>Gardenieae complex</taxon>
        <taxon>Bertiereae - Coffeeae clade</taxon>
        <taxon>Coffeeae</taxon>
        <taxon>Coffea</taxon>
    </lineage>
</organism>
<comment type="subcellular location">
    <subcellularLocation>
        <location evidence="1 16">Membrane</location>
        <topology evidence="1 16">Multi-pass membrane protein</topology>
    </subcellularLocation>
</comment>
<feature type="domain" description="Cyclic nucleotide-binding" evidence="18">
    <location>
        <begin position="404"/>
        <end position="507"/>
    </location>
</feature>
<feature type="repeat" description="ANK" evidence="15">
    <location>
        <begin position="681"/>
        <end position="713"/>
    </location>
</feature>
<sequence>MEMQSSSGIGRGGKSAESEDEEFEVEDLQEPTESTWKNYFRLICNCSRLDQSINSRSGNGREITTRGRGHSHGFVIEPNNRWYQLWTHFILLWAVYSSFFTPLEFAFFRGLPENLFLLDIAGQFAFLIDIVVRFFVAYRQPHSHCMVYSHSRIAIRYLKSQFMLDLLGCFPWDYIYKASGRKEPVRYLLWIRLSRALRVTDFFKKLEKDVRINYLFARIINLFVVELYCTHTAACIFYYLATTLPPSEEGYTWIGSLQMGSYKYTHFREIDLWTRYITSLYFAIVTMVTVGYGDIHAVNTKEMIFVMIYISFDMILGAYLLGNMTALIVKGSKTERFRDVMADLISFMNRNRLGKDLRMEIERHVRLQYESGYTSASALQDLPVSIRTKVSQKSYEPYIRKVPLLKGCSDEIINHMALNVHEEFFLPGELIIEQGSMADQLYFVCHGKLDEVRRYENEREEPLLSLETHSTFGEVSVLCNVPIPYTIRVVQLCRLLRIDKQHFLDILDTYFLDGRIIINNLLEGVQGKESNIENIIKESKTTLHIAKHESELAMKLNCATYDGDLYRLRCFIGAGADPNMSDYNDRSPLHVAARKGYEDIAQFLIEKDANVNAKDYFGNTPLLEAVRNEHDEVASLLVNAGATLMLDHVGTFLCEAVASRELEFLKRLLFNGANPNAKNFDMRTPLHIAASEGLYPASVSLLEAGASVLSVDRWGKTPVDEARVGGNKSLINLLENAKRAQLSEFSESFERNQGSVIIEQEQRKCTVFPSHPWDNLDGRRTGVVLWVPQNMDDLIRTAKEQLKVYNGSCILSENGGKILDVRMISDNQNLFLVNEAS</sequence>
<evidence type="ECO:0000256" key="5">
    <source>
        <dbReference type="ARBA" id="ARBA00022692"/>
    </source>
</evidence>
<dbReference type="Gene3D" id="2.60.120.10">
    <property type="entry name" value="Jelly Rolls"/>
    <property type="match status" value="1"/>
</dbReference>
<evidence type="ECO:0000256" key="8">
    <source>
        <dbReference type="ARBA" id="ARBA00022882"/>
    </source>
</evidence>
<dbReference type="PROSITE" id="PS51490">
    <property type="entry name" value="KHA"/>
    <property type="match status" value="1"/>
</dbReference>
<evidence type="ECO:0000256" key="14">
    <source>
        <dbReference type="ARBA" id="ARBA00023303"/>
    </source>
</evidence>
<comment type="subunit">
    <text evidence="16">The potassium channel is composed of a homo- or heterotetrameric complex of pore-forming subunits.</text>
</comment>
<feature type="transmembrane region" description="Helical" evidence="16">
    <location>
        <begin position="304"/>
        <end position="329"/>
    </location>
</feature>
<keyword evidence="3 16" id="KW-0813">Transport</keyword>
<dbReference type="Pfam" id="PF12796">
    <property type="entry name" value="Ank_2"/>
    <property type="match status" value="2"/>
</dbReference>
<keyword evidence="7 16" id="KW-0631">Potassium channel</keyword>
<reference evidence="21" key="2">
    <citation type="submission" date="2025-08" db="UniProtKB">
        <authorList>
            <consortium name="RefSeq"/>
        </authorList>
    </citation>
    <scope>IDENTIFICATION</scope>
    <source>
        <tissue evidence="21">Leaves</tissue>
    </source>
</reference>
<dbReference type="PROSITE" id="PS50297">
    <property type="entry name" value="ANK_REP_REGION"/>
    <property type="match status" value="3"/>
</dbReference>
<evidence type="ECO:0000256" key="9">
    <source>
        <dbReference type="ARBA" id="ARBA00022958"/>
    </source>
</evidence>
<dbReference type="RefSeq" id="XP_027124940.1">
    <property type="nucleotide sequence ID" value="XM_027269139.2"/>
</dbReference>
<keyword evidence="5 16" id="KW-0812">Transmembrane</keyword>
<comment type="domain">
    <text evidence="16">The KHA domain (rich in hydrophobic and acidic residues) present in the C-terminal part is likely to be important for tetramerization.</text>
</comment>
<evidence type="ECO:0000256" key="15">
    <source>
        <dbReference type="PROSITE-ProRule" id="PRU00023"/>
    </source>
</evidence>
<dbReference type="SUPFAM" id="SSF48403">
    <property type="entry name" value="Ankyrin repeat"/>
    <property type="match status" value="1"/>
</dbReference>
<gene>
    <name evidence="21" type="primary">LOC113741587</name>
</gene>
<dbReference type="InterPro" id="IPR005821">
    <property type="entry name" value="Ion_trans_dom"/>
</dbReference>
<feature type="domain" description="KHA" evidence="19">
    <location>
        <begin position="764"/>
        <end position="837"/>
    </location>
</feature>
<evidence type="ECO:0000256" key="7">
    <source>
        <dbReference type="ARBA" id="ARBA00022826"/>
    </source>
</evidence>
<evidence type="ECO:0000256" key="3">
    <source>
        <dbReference type="ARBA" id="ARBA00022448"/>
    </source>
</evidence>
<feature type="repeat" description="ANK" evidence="15">
    <location>
        <begin position="584"/>
        <end position="616"/>
    </location>
</feature>
<feature type="repeat" description="ANK" evidence="15">
    <location>
        <begin position="617"/>
        <end position="649"/>
    </location>
</feature>
<keyword evidence="4 16" id="KW-0633">Potassium transport</keyword>
<evidence type="ECO:0000256" key="4">
    <source>
        <dbReference type="ARBA" id="ARBA00022538"/>
    </source>
</evidence>
<dbReference type="CDD" id="cd00038">
    <property type="entry name" value="CAP_ED"/>
    <property type="match status" value="1"/>
</dbReference>
<dbReference type="Pfam" id="PF11834">
    <property type="entry name" value="KHA"/>
    <property type="match status" value="1"/>
</dbReference>
<feature type="region of interest" description="Disordered" evidence="17">
    <location>
        <begin position="1"/>
        <end position="30"/>
    </location>
</feature>
<dbReference type="InterPro" id="IPR045319">
    <property type="entry name" value="KAT/AKT"/>
</dbReference>
<dbReference type="SMART" id="SM00100">
    <property type="entry name" value="cNMP"/>
    <property type="match status" value="1"/>
</dbReference>
<dbReference type="PANTHER" id="PTHR45743">
    <property type="entry name" value="POTASSIUM CHANNEL AKT1"/>
    <property type="match status" value="1"/>
</dbReference>
<keyword evidence="14 16" id="KW-0407">Ion channel</keyword>
<keyword evidence="20" id="KW-1185">Reference proteome</keyword>
<dbReference type="InterPro" id="IPR003938">
    <property type="entry name" value="K_chnl_volt-dep_EAG/ELK/ERG"/>
</dbReference>
<dbReference type="Gene3D" id="1.10.287.70">
    <property type="match status" value="1"/>
</dbReference>
<comment type="function">
    <text evidence="16">Potassium channel.</text>
</comment>
<evidence type="ECO:0000259" key="18">
    <source>
        <dbReference type="PROSITE" id="PS50042"/>
    </source>
</evidence>
<keyword evidence="12 16" id="KW-0406">Ion transport</keyword>
<dbReference type="FunFam" id="2.60.120.10:FF:000074">
    <property type="entry name" value="Potassium channel KAT2"/>
    <property type="match status" value="1"/>
</dbReference>
<dbReference type="InterPro" id="IPR002110">
    <property type="entry name" value="Ankyrin_rpt"/>
</dbReference>
<dbReference type="InterPro" id="IPR014710">
    <property type="entry name" value="RmlC-like_jellyroll"/>
</dbReference>
<feature type="transmembrane region" description="Helical" evidence="16">
    <location>
        <begin position="273"/>
        <end position="292"/>
    </location>
</feature>
<dbReference type="AlphaFoldDB" id="A0A6P6XB05"/>
<name>A0A6P6XB05_COFAR</name>
<evidence type="ECO:0000256" key="10">
    <source>
        <dbReference type="ARBA" id="ARBA00022989"/>
    </source>
</evidence>
<dbReference type="Gene3D" id="1.25.40.20">
    <property type="entry name" value="Ankyrin repeat-containing domain"/>
    <property type="match status" value="2"/>
</dbReference>
<dbReference type="PROSITE" id="PS50042">
    <property type="entry name" value="CNMP_BINDING_3"/>
    <property type="match status" value="1"/>
</dbReference>
<keyword evidence="13 16" id="KW-0472">Membrane</keyword>
<evidence type="ECO:0000256" key="13">
    <source>
        <dbReference type="ARBA" id="ARBA00023136"/>
    </source>
</evidence>
<feature type="transmembrane region" description="Helical" evidence="16">
    <location>
        <begin position="215"/>
        <end position="241"/>
    </location>
</feature>
<dbReference type="GO" id="GO:0034702">
    <property type="term" value="C:monoatomic ion channel complex"/>
    <property type="evidence" value="ECO:0007669"/>
    <property type="project" value="UniProtKB-KW"/>
</dbReference>
<protein>
    <recommendedName>
        <fullName evidence="16">Potassium channel</fullName>
    </recommendedName>
</protein>
<evidence type="ECO:0000256" key="1">
    <source>
        <dbReference type="ARBA" id="ARBA00004141"/>
    </source>
</evidence>
<evidence type="ECO:0000256" key="16">
    <source>
        <dbReference type="RuleBase" id="RU369015"/>
    </source>
</evidence>
<dbReference type="Proteomes" id="UP001652660">
    <property type="component" value="Chromosome 4e"/>
</dbReference>
<keyword evidence="10 16" id="KW-1133">Transmembrane helix</keyword>
<dbReference type="GeneID" id="113741587"/>
<keyword evidence="8 16" id="KW-0851">Voltage-gated channel</keyword>
<evidence type="ECO:0000256" key="2">
    <source>
        <dbReference type="ARBA" id="ARBA00007929"/>
    </source>
</evidence>
<evidence type="ECO:0000256" key="12">
    <source>
        <dbReference type="ARBA" id="ARBA00023065"/>
    </source>
</evidence>
<evidence type="ECO:0000313" key="20">
    <source>
        <dbReference type="Proteomes" id="UP001652660"/>
    </source>
</evidence>
<evidence type="ECO:0000259" key="19">
    <source>
        <dbReference type="PROSITE" id="PS51490"/>
    </source>
</evidence>
<comment type="caution">
    <text evidence="16">Lacks conserved residue(s) required for the propagation of feature annotation.</text>
</comment>
<evidence type="ECO:0000256" key="11">
    <source>
        <dbReference type="ARBA" id="ARBA00023043"/>
    </source>
</evidence>
<dbReference type="InterPro" id="IPR000595">
    <property type="entry name" value="cNMP-bd_dom"/>
</dbReference>
<dbReference type="Pfam" id="PF00027">
    <property type="entry name" value="cNMP_binding"/>
    <property type="match status" value="1"/>
</dbReference>
<comment type="similarity">
    <text evidence="2 16">Belongs to the potassium channel family. Plant (TC 1.A.1.4) subfamily.</text>
</comment>
<dbReference type="GO" id="GO:0005249">
    <property type="term" value="F:voltage-gated potassium channel activity"/>
    <property type="evidence" value="ECO:0007669"/>
    <property type="project" value="UniProtKB-UniRule"/>
</dbReference>
<keyword evidence="11 15" id="KW-0040">ANK repeat</keyword>
<dbReference type="InterPro" id="IPR021789">
    <property type="entry name" value="KHA_dom"/>
</dbReference>
<dbReference type="InterPro" id="IPR018490">
    <property type="entry name" value="cNMP-bd_dom_sf"/>
</dbReference>
<feature type="transmembrane region" description="Helical" evidence="16">
    <location>
        <begin position="115"/>
        <end position="136"/>
    </location>
</feature>
<feature type="transmembrane region" description="Helical" evidence="16">
    <location>
        <begin position="85"/>
        <end position="103"/>
    </location>
</feature>
<dbReference type="PROSITE" id="PS50088">
    <property type="entry name" value="ANK_REPEAT"/>
    <property type="match status" value="3"/>
</dbReference>
<proteinExistence type="inferred from homology"/>
<dbReference type="SUPFAM" id="SSF81324">
    <property type="entry name" value="Voltage-gated potassium channels"/>
    <property type="match status" value="1"/>
</dbReference>